<dbReference type="InterPro" id="IPR010614">
    <property type="entry name" value="RAD3-like_helicase_DEAD"/>
</dbReference>
<dbReference type="PANTHER" id="PTHR11472:SF34">
    <property type="entry name" value="REGULATOR OF TELOMERE ELONGATION HELICASE 1"/>
    <property type="match status" value="1"/>
</dbReference>
<dbReference type="InterPro" id="IPR014001">
    <property type="entry name" value="Helicase_ATP-bd"/>
</dbReference>
<dbReference type="InterPro" id="IPR006554">
    <property type="entry name" value="Helicase-like_DEXD_c2"/>
</dbReference>
<comment type="similarity">
    <text evidence="13">Belongs to the helicase family. DinG subfamily.</text>
</comment>
<evidence type="ECO:0000256" key="13">
    <source>
        <dbReference type="ARBA" id="ARBA00038058"/>
    </source>
</evidence>
<keyword evidence="5" id="KW-0378">Hydrolase</keyword>
<keyword evidence="2" id="KW-0479">Metal-binding</keyword>
<keyword evidence="10" id="KW-0238">DNA-binding</keyword>
<keyword evidence="12" id="KW-0413">Isomerase</keyword>
<dbReference type="Gene3D" id="3.40.50.300">
    <property type="entry name" value="P-loop containing nucleotide triphosphate hydrolases"/>
    <property type="match status" value="2"/>
</dbReference>
<evidence type="ECO:0000256" key="5">
    <source>
        <dbReference type="ARBA" id="ARBA00022801"/>
    </source>
</evidence>
<dbReference type="STRING" id="1121325.SAMN04515677_102374"/>
<dbReference type="GO" id="GO:0005524">
    <property type="term" value="F:ATP binding"/>
    <property type="evidence" value="ECO:0007669"/>
    <property type="project" value="UniProtKB-KW"/>
</dbReference>
<evidence type="ECO:0000256" key="7">
    <source>
        <dbReference type="ARBA" id="ARBA00022840"/>
    </source>
</evidence>
<keyword evidence="1" id="KW-0004">4Fe-4S</keyword>
<dbReference type="RefSeq" id="WP_092724436.1">
    <property type="nucleotide sequence ID" value="NZ_FNGW01000002.1"/>
</dbReference>
<evidence type="ECO:0000256" key="4">
    <source>
        <dbReference type="ARBA" id="ARBA00022763"/>
    </source>
</evidence>
<dbReference type="Pfam" id="PF06733">
    <property type="entry name" value="DEAD_2"/>
    <property type="match status" value="1"/>
</dbReference>
<dbReference type="SMART" id="SM00491">
    <property type="entry name" value="HELICc2"/>
    <property type="match status" value="1"/>
</dbReference>
<keyword evidence="7" id="KW-0067">ATP-binding</keyword>
<evidence type="ECO:0000256" key="9">
    <source>
        <dbReference type="ARBA" id="ARBA00023014"/>
    </source>
</evidence>
<evidence type="ECO:0000256" key="1">
    <source>
        <dbReference type="ARBA" id="ARBA00022485"/>
    </source>
</evidence>
<dbReference type="EMBL" id="FNGW01000002">
    <property type="protein sequence ID" value="SDL56410.1"/>
    <property type="molecule type" value="Genomic_DNA"/>
</dbReference>
<evidence type="ECO:0000256" key="11">
    <source>
        <dbReference type="ARBA" id="ARBA00023204"/>
    </source>
</evidence>
<keyword evidence="4" id="KW-0227">DNA damage</keyword>
<dbReference type="SMART" id="SM00488">
    <property type="entry name" value="DEXDc2"/>
    <property type="match status" value="1"/>
</dbReference>
<dbReference type="InterPro" id="IPR006555">
    <property type="entry name" value="ATP-dep_Helicase_C"/>
</dbReference>
<dbReference type="Pfam" id="PF13307">
    <property type="entry name" value="Helicase_C_2"/>
    <property type="match status" value="1"/>
</dbReference>
<dbReference type="Proteomes" id="UP000199068">
    <property type="component" value="Unassembled WGS sequence"/>
</dbReference>
<dbReference type="InterPro" id="IPR045028">
    <property type="entry name" value="DinG/Rad3-like"/>
</dbReference>
<dbReference type="GO" id="GO:0051539">
    <property type="term" value="F:4 iron, 4 sulfur cluster binding"/>
    <property type="evidence" value="ECO:0007669"/>
    <property type="project" value="UniProtKB-KW"/>
</dbReference>
<proteinExistence type="inferred from homology"/>
<keyword evidence="8" id="KW-0408">Iron</keyword>
<keyword evidence="3" id="KW-0547">Nucleotide-binding</keyword>
<organism evidence="15 16">
    <name type="scientific">Romboutsia lituseburensis DSM 797</name>
    <dbReference type="NCBI Taxonomy" id="1121325"/>
    <lineage>
        <taxon>Bacteria</taxon>
        <taxon>Bacillati</taxon>
        <taxon>Bacillota</taxon>
        <taxon>Clostridia</taxon>
        <taxon>Peptostreptococcales</taxon>
        <taxon>Peptostreptococcaceae</taxon>
        <taxon>Romboutsia</taxon>
    </lineage>
</organism>
<keyword evidence="16" id="KW-1185">Reference proteome</keyword>
<keyword evidence="11" id="KW-0234">DNA repair</keyword>
<dbReference type="PROSITE" id="PS51193">
    <property type="entry name" value="HELICASE_ATP_BIND_2"/>
    <property type="match status" value="1"/>
</dbReference>
<reference evidence="15 16" key="1">
    <citation type="submission" date="2016-10" db="EMBL/GenBank/DDBJ databases">
        <authorList>
            <person name="de Groot N.N."/>
        </authorList>
    </citation>
    <scope>NUCLEOTIDE SEQUENCE [LARGE SCALE GENOMIC DNA]</scope>
    <source>
        <strain evidence="15 16">DSM 797</strain>
    </source>
</reference>
<evidence type="ECO:0000313" key="16">
    <source>
        <dbReference type="Proteomes" id="UP000199068"/>
    </source>
</evidence>
<dbReference type="AlphaFoldDB" id="A0A1G9L332"/>
<feature type="domain" description="Helicase ATP-binding" evidence="14">
    <location>
        <begin position="181"/>
        <end position="456"/>
    </location>
</feature>
<dbReference type="InterPro" id="IPR027417">
    <property type="entry name" value="P-loop_NTPase"/>
</dbReference>
<dbReference type="Gene3D" id="1.10.275.30">
    <property type="match status" value="1"/>
</dbReference>
<evidence type="ECO:0000256" key="12">
    <source>
        <dbReference type="ARBA" id="ARBA00023235"/>
    </source>
</evidence>
<sequence length="784" mass="91753">MKKKKRISIRNLVEFIMKHGSIDNTISSNIKPIEGTRAHQMIQKSYDENYSAEVSLKYEFEHNDIKIRVEGRADGILIENNEIIIDEIKTTLKDVNSYNDEINNLHLAQVKCYGYIYCFENQLDSITLQLTYYNIENTSINYIRYKYSKDELEKDFLYLIEEYKKWIDLEMDYIENRNNSIENMTFPYDNYRQGQRELAVYVYKSVIEGKKCLAQAPTGTGKTISTLFPTIKAMGQGHTSKIFYITAKTITREVCENTISIMKNKGLNIKYTTITAKEKVCKMDEVNCNPIYCKYANGYFDRINNALKEILVSKNDYSRNTIEYLSEKYCLCPFELSLDLALFSDVVICDYNYVFDPKVSLKRFFDNRKNDFTVLIDEAHNLVDRARNMYSASLSKKDFMELKKQIKGKDKKIEAAINKINSYFVKIKKELDIKISKDLQNYIELDKEPIELYTLLRTFIEKVDEYLSFNNDKNEDLLNLYFDVYSFLTIGEFYDENFITLFSKKQNDIEVEINCIDPSNIIQNIMKKIKSTIIFSATLIPNEYFQHMLGMEEDYFISLKSPFNVDNRKIIFGTNINTTYNKRVQTSDEVVEYIKACVEVKNGNYMVFFPSYVYMKLVFDKICLKYPNICCVVQEDNMSEDEKEMFLNGFNNPSEETRVGFCVLGGHFSEGIDLTRDKLIGVIIIGVGMPQIGTGRDLIKKYFDKNNNNGFDYAYTYPGFIKVLQAAGRCIRTTEDRGIIMLLDSRYNQKKYQYLFPREWFPNSIAKSSNHVKEICEAFWNDSN</sequence>
<dbReference type="SMART" id="SM00487">
    <property type="entry name" value="DEXDc"/>
    <property type="match status" value="1"/>
</dbReference>
<evidence type="ECO:0000259" key="14">
    <source>
        <dbReference type="PROSITE" id="PS51193"/>
    </source>
</evidence>
<dbReference type="GO" id="GO:0006281">
    <property type="term" value="P:DNA repair"/>
    <property type="evidence" value="ECO:0007669"/>
    <property type="project" value="UniProtKB-KW"/>
</dbReference>
<keyword evidence="6" id="KW-0347">Helicase</keyword>
<dbReference type="GO" id="GO:0043139">
    <property type="term" value="F:5'-3' DNA helicase activity"/>
    <property type="evidence" value="ECO:0007669"/>
    <property type="project" value="UniProtKB-EC"/>
</dbReference>
<gene>
    <name evidence="15" type="ORF">SAMN04515677_102374</name>
</gene>
<evidence type="ECO:0000256" key="8">
    <source>
        <dbReference type="ARBA" id="ARBA00023004"/>
    </source>
</evidence>
<accession>A0A1G9L332</accession>
<keyword evidence="9" id="KW-0411">Iron-sulfur</keyword>
<dbReference type="InterPro" id="IPR014013">
    <property type="entry name" value="Helic_SF1/SF2_ATP-bd_DinG/Rad3"/>
</dbReference>
<evidence type="ECO:0000256" key="6">
    <source>
        <dbReference type="ARBA" id="ARBA00022806"/>
    </source>
</evidence>
<name>A0A1G9L332_9FIRM</name>
<dbReference type="GO" id="GO:0003677">
    <property type="term" value="F:DNA binding"/>
    <property type="evidence" value="ECO:0007669"/>
    <property type="project" value="UniProtKB-KW"/>
</dbReference>
<evidence type="ECO:0000256" key="2">
    <source>
        <dbReference type="ARBA" id="ARBA00022723"/>
    </source>
</evidence>
<evidence type="ECO:0000256" key="10">
    <source>
        <dbReference type="ARBA" id="ARBA00023125"/>
    </source>
</evidence>
<dbReference type="GO" id="GO:0016818">
    <property type="term" value="F:hydrolase activity, acting on acid anhydrides, in phosphorus-containing anhydrides"/>
    <property type="evidence" value="ECO:0007669"/>
    <property type="project" value="InterPro"/>
</dbReference>
<dbReference type="GO" id="GO:0046872">
    <property type="term" value="F:metal ion binding"/>
    <property type="evidence" value="ECO:0007669"/>
    <property type="project" value="UniProtKB-KW"/>
</dbReference>
<dbReference type="SUPFAM" id="SSF52540">
    <property type="entry name" value="P-loop containing nucleoside triphosphate hydrolases"/>
    <property type="match status" value="2"/>
</dbReference>
<evidence type="ECO:0000256" key="3">
    <source>
        <dbReference type="ARBA" id="ARBA00022741"/>
    </source>
</evidence>
<protein>
    <submittedName>
        <fullName evidence="15">DNA excision repair protein ERCC-2</fullName>
    </submittedName>
</protein>
<dbReference type="PANTHER" id="PTHR11472">
    <property type="entry name" value="DNA REPAIR DEAD HELICASE RAD3/XP-D SUBFAMILY MEMBER"/>
    <property type="match status" value="1"/>
</dbReference>
<evidence type="ECO:0000313" key="15">
    <source>
        <dbReference type="EMBL" id="SDL56410.1"/>
    </source>
</evidence>